<accession>A0A834VA47</accession>
<dbReference type="GO" id="GO:0050661">
    <property type="term" value="F:NADP binding"/>
    <property type="evidence" value="ECO:0007669"/>
    <property type="project" value="InterPro"/>
</dbReference>
<dbReference type="InterPro" id="IPR036291">
    <property type="entry name" value="NAD(P)-bd_dom_sf"/>
</dbReference>
<reference evidence="13" key="3">
    <citation type="submission" date="2022-06" db="UniProtKB">
        <authorList>
            <consortium name="EnsemblMetazoa"/>
        </authorList>
    </citation>
    <scope>IDENTIFICATION</scope>
</reference>
<evidence type="ECO:0000259" key="11">
    <source>
        <dbReference type="Pfam" id="PF14833"/>
    </source>
</evidence>
<dbReference type="GO" id="GO:0008442">
    <property type="term" value="F:3-hydroxyisobutyrate dehydrogenase activity"/>
    <property type="evidence" value="ECO:0007669"/>
    <property type="project" value="UniProtKB-EC"/>
</dbReference>
<evidence type="ECO:0000256" key="7">
    <source>
        <dbReference type="ARBA" id="ARBA00049197"/>
    </source>
</evidence>
<dbReference type="PANTHER" id="PTHR22981">
    <property type="entry name" value="3-HYDROXYISOBUTYRATE DEHYDROGENASE-RELATED"/>
    <property type="match status" value="1"/>
</dbReference>
<dbReference type="InterPro" id="IPR015815">
    <property type="entry name" value="HIBADH-related"/>
</dbReference>
<dbReference type="NCBIfam" id="TIGR01692">
    <property type="entry name" value="HIBADH"/>
    <property type="match status" value="1"/>
</dbReference>
<dbReference type="GO" id="GO:0051287">
    <property type="term" value="F:NAD binding"/>
    <property type="evidence" value="ECO:0007669"/>
    <property type="project" value="InterPro"/>
</dbReference>
<evidence type="ECO:0000259" key="10">
    <source>
        <dbReference type="Pfam" id="PF03446"/>
    </source>
</evidence>
<protein>
    <recommendedName>
        <fullName evidence="3 9">3-hydroxyisobutyrate dehydrogenase</fullName>
        <shortName evidence="9">HIBADH</shortName>
        <ecNumber evidence="3 9">1.1.1.31</ecNumber>
    </recommendedName>
</protein>
<evidence type="ECO:0000313" key="12">
    <source>
        <dbReference type="EMBL" id="KAF7489091.1"/>
    </source>
</evidence>
<dbReference type="InterPro" id="IPR011548">
    <property type="entry name" value="HIBADH"/>
</dbReference>
<keyword evidence="5 9" id="KW-0560">Oxidoreductase</keyword>
<sequence>MFASSFRIKSSQFSHLINRSFTISASNNAKIGFVGLGNMGSNMARHLQQKGHQLMVYDPHKDATKEIVSNGGKYFSSPAEVAKNSERVITMIPTPQDVLQVYLGPDGIIANSSKDSILIDSSTIDPTTAKKIASEASKHGVRFVDAPVTGAVPAARAGTLTFIVGGPKETLDQIREMLLCMGKNVIHCGDHGMGQVAKLCNNMLLAISMVGAAETLNMGQRMGLDPKLLTDILNISSGRSWVTEIYNPVPGIHANAPASNNYTGGFKNKLIAKDLNLAQSMSVESCSPTPMGSMASILYRMMVNKDKGELDFSSIYKFLEEN</sequence>
<evidence type="ECO:0000256" key="1">
    <source>
        <dbReference type="ARBA" id="ARBA00005109"/>
    </source>
</evidence>
<evidence type="ECO:0000313" key="14">
    <source>
        <dbReference type="Proteomes" id="UP000070412"/>
    </source>
</evidence>
<dbReference type="InterPro" id="IPR008927">
    <property type="entry name" value="6-PGluconate_DH-like_C_sf"/>
</dbReference>
<evidence type="ECO:0000256" key="9">
    <source>
        <dbReference type="RuleBase" id="RU910714"/>
    </source>
</evidence>
<dbReference type="OrthoDB" id="435038at2759"/>
<feature type="domain" description="3-hydroxyisobutyrate dehydrogenase-like NAD-binding" evidence="11">
    <location>
        <begin position="192"/>
        <end position="319"/>
    </location>
</feature>
<dbReference type="GO" id="GO:0006574">
    <property type="term" value="P:L-valine catabolic process"/>
    <property type="evidence" value="ECO:0007669"/>
    <property type="project" value="UniProtKB-UniPathway"/>
</dbReference>
<keyword evidence="4 9" id="KW-0101">Branched-chain amino acid catabolism</keyword>
<dbReference type="Gene3D" id="3.40.50.720">
    <property type="entry name" value="NAD(P)-binding Rossmann-like Domain"/>
    <property type="match status" value="1"/>
</dbReference>
<dbReference type="Pfam" id="PF03446">
    <property type="entry name" value="NAD_binding_2"/>
    <property type="match status" value="1"/>
</dbReference>
<dbReference type="PIRSF" id="PIRSF000103">
    <property type="entry name" value="HIBADH"/>
    <property type="match status" value="1"/>
</dbReference>
<dbReference type="EnsemblMetazoa" id="SSS_1236s_mrna">
    <property type="protein sequence ID" value="KAF7489091.1"/>
    <property type="gene ID" value="SSS_1236"/>
</dbReference>
<comment type="pathway">
    <text evidence="1 9">Amino-acid degradation; L-valine degradation.</text>
</comment>
<dbReference type="Proteomes" id="UP000070412">
    <property type="component" value="Unassembled WGS sequence"/>
</dbReference>
<dbReference type="PROSITE" id="PS00895">
    <property type="entry name" value="3_HYDROXYISOBUT_DH"/>
    <property type="match status" value="1"/>
</dbReference>
<feature type="domain" description="6-phosphogluconate dehydrogenase NADP-binding" evidence="10">
    <location>
        <begin position="30"/>
        <end position="189"/>
    </location>
</feature>
<dbReference type="PANTHER" id="PTHR22981:SF7">
    <property type="entry name" value="3-HYDROXYISOBUTYRATE DEHYDROGENASE, MITOCHONDRIAL"/>
    <property type="match status" value="1"/>
</dbReference>
<feature type="active site" evidence="8">
    <location>
        <position position="198"/>
    </location>
</feature>
<dbReference type="EMBL" id="WVUK01000065">
    <property type="protein sequence ID" value="KAF7489091.1"/>
    <property type="molecule type" value="Genomic_DNA"/>
</dbReference>
<name>A0A834VA47_SARSC</name>
<gene>
    <name evidence="12" type="ORF">SSS_1236</name>
</gene>
<evidence type="ECO:0000256" key="2">
    <source>
        <dbReference type="ARBA" id="ARBA00006013"/>
    </source>
</evidence>
<dbReference type="SUPFAM" id="SSF48179">
    <property type="entry name" value="6-phosphogluconate dehydrogenase C-terminal domain-like"/>
    <property type="match status" value="1"/>
</dbReference>
<evidence type="ECO:0000256" key="5">
    <source>
        <dbReference type="ARBA" id="ARBA00023002"/>
    </source>
</evidence>
<dbReference type="GO" id="GO:0005739">
    <property type="term" value="C:mitochondrion"/>
    <property type="evidence" value="ECO:0007669"/>
    <property type="project" value="TreeGrafter"/>
</dbReference>
<dbReference type="InterPro" id="IPR002204">
    <property type="entry name" value="3-OH-isobutyrate_DH-rel_CS"/>
</dbReference>
<comment type="similarity">
    <text evidence="2">Belongs to the HIBADH-related family. 3-hydroxyisobutyrate dehydrogenase subfamily.</text>
</comment>
<dbReference type="EC" id="1.1.1.31" evidence="3 9"/>
<evidence type="ECO:0000256" key="6">
    <source>
        <dbReference type="ARBA" id="ARBA00023027"/>
    </source>
</evidence>
<evidence type="ECO:0000256" key="3">
    <source>
        <dbReference type="ARBA" id="ARBA00012991"/>
    </source>
</evidence>
<dbReference type="SUPFAM" id="SSF51735">
    <property type="entry name" value="NAD(P)-binding Rossmann-fold domains"/>
    <property type="match status" value="1"/>
</dbReference>
<dbReference type="InterPro" id="IPR006115">
    <property type="entry name" value="6PGDH_NADP-bd"/>
</dbReference>
<keyword evidence="14" id="KW-1185">Reference proteome</keyword>
<dbReference type="FunFam" id="1.10.1040.10:FF:000006">
    <property type="entry name" value="3-hydroxyisobutyrate dehydrogenase"/>
    <property type="match status" value="1"/>
</dbReference>
<dbReference type="AlphaFoldDB" id="A0A834VA47"/>
<dbReference type="InterPro" id="IPR029154">
    <property type="entry name" value="HIBADH-like_NADP-bd"/>
</dbReference>
<dbReference type="Gene3D" id="1.10.1040.10">
    <property type="entry name" value="N-(1-d-carboxylethyl)-l-norvaline Dehydrogenase, domain 2"/>
    <property type="match status" value="1"/>
</dbReference>
<dbReference type="Pfam" id="PF14833">
    <property type="entry name" value="NAD_binding_11"/>
    <property type="match status" value="1"/>
</dbReference>
<proteinExistence type="inferred from homology"/>
<reference evidence="12" key="2">
    <citation type="submission" date="2020-01" db="EMBL/GenBank/DDBJ databases">
        <authorList>
            <person name="Korhonen P.K.K."/>
            <person name="Guangxu M.G."/>
            <person name="Wang T.W."/>
            <person name="Stroehlein A.J.S."/>
            <person name="Young N.D."/>
            <person name="Ang C.-S.A."/>
            <person name="Fernando D.W.F."/>
            <person name="Lu H.L."/>
            <person name="Taylor S.T."/>
            <person name="Ehtesham M.E.M."/>
            <person name="Najaraj S.H.N."/>
            <person name="Harsha G.H.G."/>
            <person name="Madugundu A.M."/>
            <person name="Renuse S.R."/>
            <person name="Holt D.H."/>
            <person name="Pandey A.P."/>
            <person name="Papenfuss A.P."/>
            <person name="Gasser R.B.G."/>
            <person name="Fischer K.F."/>
        </authorList>
    </citation>
    <scope>NUCLEOTIDE SEQUENCE</scope>
    <source>
        <strain evidence="12">SSS_KF_BRIS2020</strain>
    </source>
</reference>
<keyword evidence="6 9" id="KW-0520">NAD</keyword>
<evidence type="ECO:0000313" key="13">
    <source>
        <dbReference type="EnsemblMetazoa" id="KAF7489091.1"/>
    </source>
</evidence>
<evidence type="ECO:0000256" key="4">
    <source>
        <dbReference type="ARBA" id="ARBA00022456"/>
    </source>
</evidence>
<dbReference type="InterPro" id="IPR013328">
    <property type="entry name" value="6PGD_dom2"/>
</dbReference>
<reference evidence="14" key="1">
    <citation type="journal article" date="2020" name="PLoS Negl. Trop. Dis.">
        <title>High-quality nuclear genome for Sarcoptes scabiei-A critical resource for a neglected parasite.</title>
        <authorList>
            <person name="Korhonen P.K."/>
            <person name="Gasser R.B."/>
            <person name="Ma G."/>
            <person name="Wang T."/>
            <person name="Stroehlein A.J."/>
            <person name="Young N.D."/>
            <person name="Ang C.S."/>
            <person name="Fernando D.D."/>
            <person name="Lu H.C."/>
            <person name="Taylor S."/>
            <person name="Reynolds S.L."/>
            <person name="Mofiz E."/>
            <person name="Najaraj S.H."/>
            <person name="Gowda H."/>
            <person name="Madugundu A."/>
            <person name="Renuse S."/>
            <person name="Holt D."/>
            <person name="Pandey A."/>
            <person name="Papenfuss A.T."/>
            <person name="Fischer K."/>
        </authorList>
    </citation>
    <scope>NUCLEOTIDE SEQUENCE [LARGE SCALE GENOMIC DNA]</scope>
</reference>
<organism evidence="12">
    <name type="scientific">Sarcoptes scabiei</name>
    <name type="common">Itch mite</name>
    <name type="synonym">Acarus scabiei</name>
    <dbReference type="NCBI Taxonomy" id="52283"/>
    <lineage>
        <taxon>Eukaryota</taxon>
        <taxon>Metazoa</taxon>
        <taxon>Ecdysozoa</taxon>
        <taxon>Arthropoda</taxon>
        <taxon>Chelicerata</taxon>
        <taxon>Arachnida</taxon>
        <taxon>Acari</taxon>
        <taxon>Acariformes</taxon>
        <taxon>Sarcoptiformes</taxon>
        <taxon>Astigmata</taxon>
        <taxon>Psoroptidia</taxon>
        <taxon>Sarcoptoidea</taxon>
        <taxon>Sarcoptidae</taxon>
        <taxon>Sarcoptinae</taxon>
        <taxon>Sarcoptes</taxon>
    </lineage>
</organism>
<evidence type="ECO:0000256" key="8">
    <source>
        <dbReference type="PIRSR" id="PIRSR000103-1"/>
    </source>
</evidence>
<dbReference type="UniPathway" id="UPA00362"/>
<comment type="catalytic activity">
    <reaction evidence="7 9">
        <text>3-hydroxy-2-methylpropanoate + NAD(+) = 2-methyl-3-oxopropanoate + NADH + H(+)</text>
        <dbReference type="Rhea" id="RHEA:17681"/>
        <dbReference type="ChEBI" id="CHEBI:11805"/>
        <dbReference type="ChEBI" id="CHEBI:15378"/>
        <dbReference type="ChEBI" id="CHEBI:57540"/>
        <dbReference type="ChEBI" id="CHEBI:57700"/>
        <dbReference type="ChEBI" id="CHEBI:57945"/>
        <dbReference type="EC" id="1.1.1.31"/>
    </reaction>
</comment>